<feature type="domain" description="DUF7223" evidence="1">
    <location>
        <begin position="494"/>
        <end position="628"/>
    </location>
</feature>
<protein>
    <recommendedName>
        <fullName evidence="1">DUF7223 domain-containing protein</fullName>
    </recommendedName>
</protein>
<dbReference type="GeneID" id="18921499"/>
<reference evidence="3" key="1">
    <citation type="journal article" date="2011" name="Proc. Natl. Acad. Sci. U.S.A.">
        <title>Obligate biotrophy features unraveled by the genomic analysis of rust fungi.</title>
        <authorList>
            <person name="Duplessis S."/>
            <person name="Cuomo C.A."/>
            <person name="Lin Y.-C."/>
            <person name="Aerts A."/>
            <person name="Tisserant E."/>
            <person name="Veneault-Fourrey C."/>
            <person name="Joly D.L."/>
            <person name="Hacquard S."/>
            <person name="Amselem J."/>
            <person name="Cantarel B.L."/>
            <person name="Chiu R."/>
            <person name="Coutinho P.M."/>
            <person name="Feau N."/>
            <person name="Field M."/>
            <person name="Frey P."/>
            <person name="Gelhaye E."/>
            <person name="Goldberg J."/>
            <person name="Grabherr M.G."/>
            <person name="Kodira C.D."/>
            <person name="Kohler A."/>
            <person name="Kuees U."/>
            <person name="Lindquist E.A."/>
            <person name="Lucas S.M."/>
            <person name="Mago R."/>
            <person name="Mauceli E."/>
            <person name="Morin E."/>
            <person name="Murat C."/>
            <person name="Pangilinan J.L."/>
            <person name="Park R."/>
            <person name="Pearson M."/>
            <person name="Quesneville H."/>
            <person name="Rouhier N."/>
            <person name="Sakthikumar S."/>
            <person name="Salamov A.A."/>
            <person name="Schmutz J."/>
            <person name="Selles B."/>
            <person name="Shapiro H."/>
            <person name="Tanguay P."/>
            <person name="Tuskan G.A."/>
            <person name="Henrissat B."/>
            <person name="Van de Peer Y."/>
            <person name="Rouze P."/>
            <person name="Ellis J.G."/>
            <person name="Dodds P.N."/>
            <person name="Schein J.E."/>
            <person name="Zhong S."/>
            <person name="Hamelin R.C."/>
            <person name="Grigoriev I.V."/>
            <person name="Szabo L.J."/>
            <person name="Martin F."/>
        </authorList>
    </citation>
    <scope>NUCLEOTIDE SEQUENCE [LARGE SCALE GENOMIC DNA]</scope>
    <source>
        <strain evidence="3">98AG31 / pathotype 3-4-7</strain>
    </source>
</reference>
<evidence type="ECO:0000259" key="1">
    <source>
        <dbReference type="Pfam" id="PF23865"/>
    </source>
</evidence>
<dbReference type="VEuPathDB" id="FungiDB:MELLADRAFT_101848"/>
<dbReference type="RefSeq" id="XP_007404713.1">
    <property type="nucleotide sequence ID" value="XM_007404651.1"/>
</dbReference>
<accession>F4R537</accession>
<evidence type="ECO:0000313" key="2">
    <source>
        <dbReference type="EMBL" id="EGG12338.1"/>
    </source>
</evidence>
<dbReference type="Proteomes" id="UP000001072">
    <property type="component" value="Unassembled WGS sequence"/>
</dbReference>
<proteinExistence type="predicted"/>
<keyword evidence="3" id="KW-1185">Reference proteome</keyword>
<evidence type="ECO:0000313" key="3">
    <source>
        <dbReference type="Proteomes" id="UP000001072"/>
    </source>
</evidence>
<dbReference type="AlphaFoldDB" id="F4R537"/>
<dbReference type="KEGG" id="mlr:MELLADRAFT_101848"/>
<dbReference type="Pfam" id="PF23865">
    <property type="entry name" value="DUF7223"/>
    <property type="match status" value="1"/>
</dbReference>
<dbReference type="InParanoid" id="F4R537"/>
<gene>
    <name evidence="2" type="ORF">MELLADRAFT_101848</name>
</gene>
<sequence>MHFCCAVTELPAKLLTAVNFWPNPFMLLQRRSSIGRQQLTRGQLWTTLFYSSILLIAIQAQTNSEIPDHRTLHPLSPDSPVRRETAASEPTYNLTLHYGLSGGEPQDSQYLATVEWHLRHKALVVLDNPIIRSMHCTADGISLEFNSTEARRRAEEWELPLILITEGSNGDCAYDLEGHEEYHPITLDSLLRLDSDSDQIMSFSGYRSRWDMVGHDYQVQLEHHTNSPNSLQRRRLRDAPEFDFNPSINYNVTTKEAKESEIPLTVWEEDNHSVEITLRDSYFHARVHLILETGSRIINVGINSSIKIVLSLSKAERKLKESLRTVARSSKQSTLRWFTILSRELSDAFSQFIQKLSEYTQNPPTDEAESLKVKESIRQAALATKHKAQKLTAVAEGELYVSINDGLSPETKLQVLGLVKETVRITEDEIESSIKTLTNASISEADVCSEENFKPVHGNLTPRSWISLDTLRSHRFAFCRRGRRRMNARITGRMKARVDLKVDVKGRVEFELGNIPVISAGLTGLSIPNIITIGPEVRLVTSSTIAFQGTASTTFGADIEWERMDTTIDAHADPSLSSSSPIKPFITLHKPSFNIEPVELSVVQDLKPQFNFGIMLEVVNLEASIGVGARIGLENSFKFGLGLDGSEVDGCPDGMKYVVRLKAALEALVNVPTKRSWLGLPSGLFPPKTVFTLLEMKPLNLFNHCFKTPSFCRSSKANQTISTCVNRISSDEL</sequence>
<dbReference type="HOGENOM" id="CLU_440141_0_0_1"/>
<name>F4R537_MELLP</name>
<dbReference type="EMBL" id="GL883091">
    <property type="protein sequence ID" value="EGG12338.1"/>
    <property type="molecule type" value="Genomic_DNA"/>
</dbReference>
<dbReference type="InterPro" id="IPR055647">
    <property type="entry name" value="DUF7223"/>
</dbReference>
<organism evidence="3">
    <name type="scientific">Melampsora larici-populina (strain 98AG31 / pathotype 3-4-7)</name>
    <name type="common">Poplar leaf rust fungus</name>
    <dbReference type="NCBI Taxonomy" id="747676"/>
    <lineage>
        <taxon>Eukaryota</taxon>
        <taxon>Fungi</taxon>
        <taxon>Dikarya</taxon>
        <taxon>Basidiomycota</taxon>
        <taxon>Pucciniomycotina</taxon>
        <taxon>Pucciniomycetes</taxon>
        <taxon>Pucciniales</taxon>
        <taxon>Melampsoraceae</taxon>
        <taxon>Melampsora</taxon>
    </lineage>
</organism>
<dbReference type="OrthoDB" id="73875at2759"/>